<evidence type="ECO:0000313" key="9">
    <source>
        <dbReference type="Proteomes" id="UP001063698"/>
    </source>
</evidence>
<dbReference type="NCBIfam" id="TIGR04085">
    <property type="entry name" value="rSAM_more_4Fe4S"/>
    <property type="match status" value="1"/>
</dbReference>
<evidence type="ECO:0000256" key="3">
    <source>
        <dbReference type="ARBA" id="ARBA00022691"/>
    </source>
</evidence>
<organism evidence="8 9">
    <name type="scientific">Ignicoccus pacificus DSM 13166</name>
    <dbReference type="NCBI Taxonomy" id="940294"/>
    <lineage>
        <taxon>Archaea</taxon>
        <taxon>Thermoproteota</taxon>
        <taxon>Thermoprotei</taxon>
        <taxon>Desulfurococcales</taxon>
        <taxon>Desulfurococcaceae</taxon>
        <taxon>Ignicoccus</taxon>
    </lineage>
</organism>
<sequence length="416" mass="47355">MKDRRFSPSIRPIIKVPHAPIWVPGVIPVTTMVVGRGTVSTKIKGEYHKKKPSRFTEYFRPLVFWNITYQCNLKCLHCYIRAKAQQDPTELTTEEARRLSEEMVQMRIPLVILSGGEPLIRKDFWEIIEPMAKAQFPKLSLSTNGTMITKDVAQKLKDYGFDYVGISIDSIVPQYHDKFRGVPGAFKLTLDGIKNSLEAGLDVGIRTTITKYNVKEVPDIVKWSAEQGIKRVSFYLLDTIGRGEDIKDWLPTPEQLKWMADTVIDLAREYADKLEILIVRGNFMGIYIAKKLAKDEEDFKEYLNMLQAQGDCGRKSISIYPNGDVKPCQFIDWVTLGNVREKSLREILRKDNPDLQPFLNIAKNLRGKCGRCPFKEVCGGGSRGRAWALTGDPWGEDPLCFIEPEEFQSLVQATAQ</sequence>
<dbReference type="SFLD" id="SFLDS00029">
    <property type="entry name" value="Radical_SAM"/>
    <property type="match status" value="1"/>
</dbReference>
<dbReference type="GO" id="GO:0003824">
    <property type="term" value="F:catalytic activity"/>
    <property type="evidence" value="ECO:0007669"/>
    <property type="project" value="InterPro"/>
</dbReference>
<keyword evidence="4" id="KW-0479">Metal-binding</keyword>
<dbReference type="SFLD" id="SFLDG01386">
    <property type="entry name" value="main_SPASM_domain-containing"/>
    <property type="match status" value="1"/>
</dbReference>
<dbReference type="EMBL" id="CP006868">
    <property type="protein sequence ID" value="UXD21276.1"/>
    <property type="molecule type" value="Genomic_DNA"/>
</dbReference>
<dbReference type="CDD" id="cd21123">
    <property type="entry name" value="SPASM_MftC-like"/>
    <property type="match status" value="1"/>
</dbReference>
<keyword evidence="3" id="KW-0949">S-adenosyl-L-methionine</keyword>
<dbReference type="Proteomes" id="UP001063698">
    <property type="component" value="Chromosome"/>
</dbReference>
<dbReference type="InterPro" id="IPR058240">
    <property type="entry name" value="rSAM_sf"/>
</dbReference>
<dbReference type="FunFam" id="3.20.20.70:FF:000325">
    <property type="entry name" value="Radical SAM domain protein"/>
    <property type="match status" value="1"/>
</dbReference>
<dbReference type="InterPro" id="IPR023885">
    <property type="entry name" value="4Fe4S-binding_SPASM_dom"/>
</dbReference>
<protein>
    <submittedName>
        <fullName evidence="8">Radical SAM protein</fullName>
    </submittedName>
</protein>
<name>A0A977K981_9CREN</name>
<dbReference type="PANTHER" id="PTHR11228:SF7">
    <property type="entry name" value="PQQA PEPTIDE CYCLASE"/>
    <property type="match status" value="1"/>
</dbReference>
<feature type="domain" description="Radical SAM core" evidence="7">
    <location>
        <begin position="57"/>
        <end position="273"/>
    </location>
</feature>
<comment type="cofactor">
    <cofactor evidence="1">
        <name>[4Fe-4S] cluster</name>
        <dbReference type="ChEBI" id="CHEBI:49883"/>
    </cofactor>
</comment>
<dbReference type="InterPro" id="IPR013785">
    <property type="entry name" value="Aldolase_TIM"/>
</dbReference>
<evidence type="ECO:0000313" key="8">
    <source>
        <dbReference type="EMBL" id="UXD21276.1"/>
    </source>
</evidence>
<keyword evidence="2" id="KW-0004">4Fe-4S</keyword>
<dbReference type="GO" id="GO:0006783">
    <property type="term" value="P:heme biosynthetic process"/>
    <property type="evidence" value="ECO:0007669"/>
    <property type="project" value="TreeGrafter"/>
</dbReference>
<dbReference type="Gene3D" id="3.20.20.70">
    <property type="entry name" value="Aldolase class I"/>
    <property type="match status" value="1"/>
</dbReference>
<dbReference type="InterPro" id="IPR007197">
    <property type="entry name" value="rSAM"/>
</dbReference>
<dbReference type="InterPro" id="IPR006638">
    <property type="entry name" value="Elp3/MiaA/NifB-like_rSAM"/>
</dbReference>
<evidence type="ECO:0000256" key="1">
    <source>
        <dbReference type="ARBA" id="ARBA00001966"/>
    </source>
</evidence>
<dbReference type="GO" id="GO:0046872">
    <property type="term" value="F:metal ion binding"/>
    <property type="evidence" value="ECO:0007669"/>
    <property type="project" value="UniProtKB-KW"/>
</dbReference>
<keyword evidence="9" id="KW-1185">Reference proteome</keyword>
<dbReference type="SFLD" id="SFLDG01067">
    <property type="entry name" value="SPASM/twitch_domain_containing"/>
    <property type="match status" value="1"/>
</dbReference>
<dbReference type="SUPFAM" id="SSF102114">
    <property type="entry name" value="Radical SAM enzymes"/>
    <property type="match status" value="1"/>
</dbReference>
<evidence type="ECO:0000256" key="6">
    <source>
        <dbReference type="ARBA" id="ARBA00023014"/>
    </source>
</evidence>
<dbReference type="CDD" id="cd01335">
    <property type="entry name" value="Radical_SAM"/>
    <property type="match status" value="1"/>
</dbReference>
<dbReference type="KEGG" id="ipc:IPA_02105"/>
<evidence type="ECO:0000256" key="2">
    <source>
        <dbReference type="ARBA" id="ARBA00022485"/>
    </source>
</evidence>
<dbReference type="PROSITE" id="PS51918">
    <property type="entry name" value="RADICAL_SAM"/>
    <property type="match status" value="1"/>
</dbReference>
<keyword evidence="5" id="KW-0408">Iron</keyword>
<evidence type="ECO:0000256" key="4">
    <source>
        <dbReference type="ARBA" id="ARBA00022723"/>
    </source>
</evidence>
<evidence type="ECO:0000259" key="7">
    <source>
        <dbReference type="PROSITE" id="PS51918"/>
    </source>
</evidence>
<dbReference type="InterPro" id="IPR050377">
    <property type="entry name" value="Radical_SAM_PqqE_MftC-like"/>
</dbReference>
<accession>A0A977K981</accession>
<dbReference type="AlphaFoldDB" id="A0A977K981"/>
<proteinExistence type="predicted"/>
<dbReference type="InterPro" id="IPR017200">
    <property type="entry name" value="PqqE-like"/>
</dbReference>
<dbReference type="PANTHER" id="PTHR11228">
    <property type="entry name" value="RADICAL SAM DOMAIN PROTEIN"/>
    <property type="match status" value="1"/>
</dbReference>
<dbReference type="Pfam" id="PF04055">
    <property type="entry name" value="Radical_SAM"/>
    <property type="match status" value="1"/>
</dbReference>
<keyword evidence="6" id="KW-0411">Iron-sulfur</keyword>
<dbReference type="PIRSF" id="PIRSF037420">
    <property type="entry name" value="PQQ_syn_pqqE"/>
    <property type="match status" value="1"/>
</dbReference>
<dbReference type="GO" id="GO:0051539">
    <property type="term" value="F:4 iron, 4 sulfur cluster binding"/>
    <property type="evidence" value="ECO:0007669"/>
    <property type="project" value="UniProtKB-KW"/>
</dbReference>
<dbReference type="SMART" id="SM00729">
    <property type="entry name" value="Elp3"/>
    <property type="match status" value="1"/>
</dbReference>
<dbReference type="Pfam" id="PF13186">
    <property type="entry name" value="SPASM"/>
    <property type="match status" value="1"/>
</dbReference>
<gene>
    <name evidence="8" type="ORF">IPA_02105</name>
</gene>
<evidence type="ECO:0000256" key="5">
    <source>
        <dbReference type="ARBA" id="ARBA00023004"/>
    </source>
</evidence>
<reference evidence="8" key="1">
    <citation type="submission" date="2013-11" db="EMBL/GenBank/DDBJ databases">
        <title>Comparative genomics of Ignicoccus.</title>
        <authorList>
            <person name="Podar M."/>
        </authorList>
    </citation>
    <scope>NUCLEOTIDE SEQUENCE</scope>
    <source>
        <strain evidence="8">DSM 13166</strain>
    </source>
</reference>